<dbReference type="Proteomes" id="UP001333110">
    <property type="component" value="Unassembled WGS sequence"/>
</dbReference>
<keyword evidence="2" id="KW-1185">Reference proteome</keyword>
<reference evidence="1 2" key="1">
    <citation type="journal article" date="2023" name="J. Hered.">
        <title>Chromosome-level genome of the wood stork (Mycteria americana) provides insight into avian chromosome evolution.</title>
        <authorList>
            <person name="Flamio R. Jr."/>
            <person name="Ramstad K.M."/>
        </authorList>
    </citation>
    <scope>NUCLEOTIDE SEQUENCE [LARGE SCALE GENOMIC DNA]</scope>
    <source>
        <strain evidence="1">JAX WOST 10</strain>
    </source>
</reference>
<sequence length="92" mass="10299">MQWRLTSKYHSYHLQEGGSGISLTLVPGKVMEQIIMEIISKDMKDKKVIGIGMNRFTKGKSCLSNLIAFYNKMTGKFEEDTKLGGVADRPDG</sequence>
<evidence type="ECO:0000313" key="2">
    <source>
        <dbReference type="Proteomes" id="UP001333110"/>
    </source>
</evidence>
<proteinExistence type="predicted"/>
<dbReference type="AlphaFoldDB" id="A0AAN7S5A1"/>
<evidence type="ECO:0000313" key="1">
    <source>
        <dbReference type="EMBL" id="KAK4820111.1"/>
    </source>
</evidence>
<dbReference type="EMBL" id="JAUNZN010000006">
    <property type="protein sequence ID" value="KAK4820111.1"/>
    <property type="molecule type" value="Genomic_DNA"/>
</dbReference>
<protein>
    <submittedName>
        <fullName evidence="1">Uncharacterized protein</fullName>
    </submittedName>
</protein>
<organism evidence="1 2">
    <name type="scientific">Mycteria americana</name>
    <name type="common">Wood stork</name>
    <dbReference type="NCBI Taxonomy" id="33587"/>
    <lineage>
        <taxon>Eukaryota</taxon>
        <taxon>Metazoa</taxon>
        <taxon>Chordata</taxon>
        <taxon>Craniata</taxon>
        <taxon>Vertebrata</taxon>
        <taxon>Euteleostomi</taxon>
        <taxon>Archelosauria</taxon>
        <taxon>Archosauria</taxon>
        <taxon>Dinosauria</taxon>
        <taxon>Saurischia</taxon>
        <taxon>Theropoda</taxon>
        <taxon>Coelurosauria</taxon>
        <taxon>Aves</taxon>
        <taxon>Neognathae</taxon>
        <taxon>Neoaves</taxon>
        <taxon>Aequornithes</taxon>
        <taxon>Ciconiiformes</taxon>
        <taxon>Ciconiidae</taxon>
        <taxon>Mycteria</taxon>
    </lineage>
</organism>
<accession>A0AAN7S5A1</accession>
<name>A0AAN7S5A1_MYCAM</name>
<gene>
    <name evidence="1" type="ORF">QYF61_020343</name>
</gene>
<comment type="caution">
    <text evidence="1">The sequence shown here is derived from an EMBL/GenBank/DDBJ whole genome shotgun (WGS) entry which is preliminary data.</text>
</comment>